<keyword evidence="3" id="KW-0732">Signal</keyword>
<evidence type="ECO:0000256" key="3">
    <source>
        <dbReference type="RuleBase" id="RU000687"/>
    </source>
</evidence>
<dbReference type="EMBL" id="MNPL01018733">
    <property type="protein sequence ID" value="OQR70023.1"/>
    <property type="molecule type" value="Genomic_DNA"/>
</dbReference>
<comment type="similarity">
    <text evidence="3">Belongs to the ligand-gated ion channel (TC 1.A.9) family.</text>
</comment>
<comment type="subcellular location">
    <subcellularLocation>
        <location evidence="1">Membrane</location>
        <topology evidence="1">Multi-pass membrane protein</topology>
    </subcellularLocation>
</comment>
<dbReference type="InterPro" id="IPR006202">
    <property type="entry name" value="Neur_chan_lig-bd"/>
</dbReference>
<dbReference type="SUPFAM" id="SSF63712">
    <property type="entry name" value="Nicotinic receptor ligand binding domain-like"/>
    <property type="match status" value="1"/>
</dbReference>
<comment type="caution">
    <text evidence="5">The sequence shown here is derived from an EMBL/GenBank/DDBJ whole genome shotgun (WGS) entry which is preliminary data.</text>
</comment>
<dbReference type="GO" id="GO:0016020">
    <property type="term" value="C:membrane"/>
    <property type="evidence" value="ECO:0007669"/>
    <property type="project" value="UniProtKB-SubCell"/>
</dbReference>
<dbReference type="GO" id="GO:0004888">
    <property type="term" value="F:transmembrane signaling receptor activity"/>
    <property type="evidence" value="ECO:0007669"/>
    <property type="project" value="InterPro"/>
</dbReference>
<name>A0A1V9X9F5_9ACAR</name>
<dbReference type="AlphaFoldDB" id="A0A1V9X9F5"/>
<protein>
    <submittedName>
        <fullName evidence="5">Euronal acetylcholine receptor subunit alpha-7-like</fullName>
    </submittedName>
</protein>
<keyword evidence="3" id="KW-0406">Ion transport</keyword>
<sequence>MAKIVPFTLATAIAYVWASPAEEKLIHVMLTNYESNSRPVTHTADSLIVNLSYTPVKLEALDVDENEMVLHGWMQMSWKDHQLRWNVSDHDGITHLNLPIESLWKPDIKLYNAPESSVENTLALVHNDGTVMWVPPVTGQIACDFTVTWFPFDVQQCTLVFGSWTYDKTKIDLQVGPSI</sequence>
<keyword evidence="3" id="KW-0813">Transport</keyword>
<dbReference type="Gene3D" id="2.70.170.10">
    <property type="entry name" value="Neurotransmitter-gated ion-channel ligand-binding domain"/>
    <property type="match status" value="1"/>
</dbReference>
<dbReference type="Proteomes" id="UP000192247">
    <property type="component" value="Unassembled WGS sequence"/>
</dbReference>
<dbReference type="InterPro" id="IPR018000">
    <property type="entry name" value="Neurotransmitter_ion_chnl_CS"/>
</dbReference>
<feature type="domain" description="Neurotransmitter-gated ion-channel ligand-binding" evidence="4">
    <location>
        <begin position="22"/>
        <end position="175"/>
    </location>
</feature>
<proteinExistence type="inferred from homology"/>
<keyword evidence="2" id="KW-0472">Membrane</keyword>
<dbReference type="Pfam" id="PF02931">
    <property type="entry name" value="Neur_chan_LBD"/>
    <property type="match status" value="1"/>
</dbReference>
<dbReference type="OrthoDB" id="6516677at2759"/>
<gene>
    <name evidence="5" type="ORF">BIW11_11898</name>
</gene>
<keyword evidence="5" id="KW-0675">Receptor</keyword>
<dbReference type="STRING" id="418985.A0A1V9X9F5"/>
<accession>A0A1V9X9F5</accession>
<keyword evidence="6" id="KW-1185">Reference proteome</keyword>
<feature type="non-terminal residue" evidence="5">
    <location>
        <position position="179"/>
    </location>
</feature>
<keyword evidence="3" id="KW-0407">Ion channel</keyword>
<dbReference type="FunFam" id="2.70.170.10:FF:000028">
    <property type="entry name" value="AcetylCholine Receptor"/>
    <property type="match status" value="1"/>
</dbReference>
<organism evidence="5 6">
    <name type="scientific">Tropilaelaps mercedesae</name>
    <dbReference type="NCBI Taxonomy" id="418985"/>
    <lineage>
        <taxon>Eukaryota</taxon>
        <taxon>Metazoa</taxon>
        <taxon>Ecdysozoa</taxon>
        <taxon>Arthropoda</taxon>
        <taxon>Chelicerata</taxon>
        <taxon>Arachnida</taxon>
        <taxon>Acari</taxon>
        <taxon>Parasitiformes</taxon>
        <taxon>Mesostigmata</taxon>
        <taxon>Gamasina</taxon>
        <taxon>Dermanyssoidea</taxon>
        <taxon>Laelapidae</taxon>
        <taxon>Tropilaelaps</taxon>
    </lineage>
</organism>
<evidence type="ECO:0000256" key="1">
    <source>
        <dbReference type="ARBA" id="ARBA00004141"/>
    </source>
</evidence>
<evidence type="ECO:0000256" key="2">
    <source>
        <dbReference type="ARBA" id="ARBA00023136"/>
    </source>
</evidence>
<evidence type="ECO:0000313" key="5">
    <source>
        <dbReference type="EMBL" id="OQR70023.1"/>
    </source>
</evidence>
<dbReference type="InParanoid" id="A0A1V9X9F5"/>
<dbReference type="PROSITE" id="PS00236">
    <property type="entry name" value="NEUROTR_ION_CHANNEL"/>
    <property type="match status" value="1"/>
</dbReference>
<evidence type="ECO:0000259" key="4">
    <source>
        <dbReference type="Pfam" id="PF02931"/>
    </source>
</evidence>
<dbReference type="PRINTS" id="PR00252">
    <property type="entry name" value="NRIONCHANNEL"/>
</dbReference>
<dbReference type="InterPro" id="IPR036734">
    <property type="entry name" value="Neur_chan_lig-bd_sf"/>
</dbReference>
<reference evidence="5 6" key="1">
    <citation type="journal article" date="2017" name="Gigascience">
        <title>Draft genome of the honey bee ectoparasitic mite, Tropilaelaps mercedesae, is shaped by the parasitic life history.</title>
        <authorList>
            <person name="Dong X."/>
            <person name="Armstrong S.D."/>
            <person name="Xia D."/>
            <person name="Makepeace B.L."/>
            <person name="Darby A.C."/>
            <person name="Kadowaki T."/>
        </authorList>
    </citation>
    <scope>NUCLEOTIDE SEQUENCE [LARGE SCALE GENOMIC DNA]</scope>
    <source>
        <strain evidence="5">Wuxi-XJTLU</strain>
    </source>
</reference>
<dbReference type="GO" id="GO:0005230">
    <property type="term" value="F:extracellular ligand-gated monoatomic ion channel activity"/>
    <property type="evidence" value="ECO:0007669"/>
    <property type="project" value="InterPro"/>
</dbReference>
<evidence type="ECO:0000313" key="6">
    <source>
        <dbReference type="Proteomes" id="UP000192247"/>
    </source>
</evidence>
<dbReference type="InterPro" id="IPR006201">
    <property type="entry name" value="Neur_channel"/>
</dbReference>
<dbReference type="PANTHER" id="PTHR18945">
    <property type="entry name" value="NEUROTRANSMITTER GATED ION CHANNEL"/>
    <property type="match status" value="1"/>
</dbReference>
<feature type="signal peptide" evidence="3">
    <location>
        <begin position="1"/>
        <end position="18"/>
    </location>
</feature>
<feature type="chain" id="PRO_5022266424" evidence="3">
    <location>
        <begin position="19"/>
        <end position="179"/>
    </location>
</feature>